<dbReference type="EC" id="3.1.1.61" evidence="2"/>
<name>A0ABS9SKE3_9BACT</name>
<evidence type="ECO:0000256" key="3">
    <source>
        <dbReference type="ARBA" id="ARBA00048267"/>
    </source>
</evidence>
<evidence type="ECO:0000313" key="7">
    <source>
        <dbReference type="Proteomes" id="UP001202248"/>
    </source>
</evidence>
<gene>
    <name evidence="6" type="ORF">MKP09_13480</name>
</gene>
<evidence type="ECO:0000256" key="4">
    <source>
        <dbReference type="PROSITE-ProRule" id="PRU00050"/>
    </source>
</evidence>
<feature type="active site" evidence="4">
    <location>
        <position position="131"/>
    </location>
</feature>
<comment type="caution">
    <text evidence="6">The sequence shown here is derived from an EMBL/GenBank/DDBJ whole genome shotgun (WGS) entry which is preliminary data.</text>
</comment>
<feature type="domain" description="CheB-type methylesterase" evidence="5">
    <location>
        <begin position="1"/>
        <end position="178"/>
    </location>
</feature>
<comment type="catalytic activity">
    <reaction evidence="3">
        <text>[protein]-L-glutamate 5-O-methyl ester + H2O = L-glutamyl-[protein] + methanol + H(+)</text>
        <dbReference type="Rhea" id="RHEA:23236"/>
        <dbReference type="Rhea" id="RHEA-COMP:10208"/>
        <dbReference type="Rhea" id="RHEA-COMP:10311"/>
        <dbReference type="ChEBI" id="CHEBI:15377"/>
        <dbReference type="ChEBI" id="CHEBI:15378"/>
        <dbReference type="ChEBI" id="CHEBI:17790"/>
        <dbReference type="ChEBI" id="CHEBI:29973"/>
        <dbReference type="ChEBI" id="CHEBI:82795"/>
        <dbReference type="EC" id="3.1.1.61"/>
    </reaction>
</comment>
<protein>
    <recommendedName>
        <fullName evidence="2">protein-glutamate methylesterase</fullName>
        <ecNumber evidence="2">3.1.1.61</ecNumber>
    </recommendedName>
</protein>
<sequence>MSRRNIIVIGASTGGFEAIQKLVSGLPRHLPASVFIVWHISPEVRGLLPTVLNKYDTLPAVNAFDGQLIEEGHIYVAPPDHHLILEEGRMRITRGPKENRFRPAVDPLFRSAAYVYGSKVIGIVLSGALDDGTAGLWMVKHFGGTVVVQDPSDAAMPSMPQSVLRAVKVDYCVPVAEIPLLLERLCATHISVEQDSNVNMKEQKNTAGTRGRQGR</sequence>
<feature type="active site" evidence="4">
    <location>
        <position position="12"/>
    </location>
</feature>
<accession>A0ABS9SKE3</accession>
<dbReference type="Pfam" id="PF01339">
    <property type="entry name" value="CheB_methylest"/>
    <property type="match status" value="1"/>
</dbReference>
<dbReference type="InterPro" id="IPR011247">
    <property type="entry name" value="Chemotax_prot-Glu_Me-esterase"/>
</dbReference>
<evidence type="ECO:0000256" key="2">
    <source>
        <dbReference type="ARBA" id="ARBA00039140"/>
    </source>
</evidence>
<dbReference type="PANTHER" id="PTHR42872:SF6">
    <property type="entry name" value="PROTEIN-GLUTAMATE METHYLESTERASE_PROTEIN-GLUTAMINE GLUTAMINASE"/>
    <property type="match status" value="1"/>
</dbReference>
<keyword evidence="7" id="KW-1185">Reference proteome</keyword>
<dbReference type="Proteomes" id="UP001202248">
    <property type="component" value="Unassembled WGS sequence"/>
</dbReference>
<dbReference type="CDD" id="cd16433">
    <property type="entry name" value="CheB"/>
    <property type="match status" value="1"/>
</dbReference>
<proteinExistence type="predicted"/>
<keyword evidence="4" id="KW-0145">Chemotaxis</keyword>
<dbReference type="InterPro" id="IPR000673">
    <property type="entry name" value="Sig_transdc_resp-reg_Me-estase"/>
</dbReference>
<dbReference type="PANTHER" id="PTHR42872">
    <property type="entry name" value="PROTEIN-GLUTAMATE METHYLESTERASE/PROTEIN-GLUTAMINE GLUTAMINASE"/>
    <property type="match status" value="1"/>
</dbReference>
<dbReference type="Gene3D" id="3.40.50.180">
    <property type="entry name" value="Methylesterase CheB, C-terminal domain"/>
    <property type="match status" value="1"/>
</dbReference>
<organism evidence="6 7">
    <name type="scientific">Niabella ginsengisoli</name>
    <dbReference type="NCBI Taxonomy" id="522298"/>
    <lineage>
        <taxon>Bacteria</taxon>
        <taxon>Pseudomonadati</taxon>
        <taxon>Bacteroidota</taxon>
        <taxon>Chitinophagia</taxon>
        <taxon>Chitinophagales</taxon>
        <taxon>Chitinophagaceae</taxon>
        <taxon>Niabella</taxon>
    </lineage>
</organism>
<dbReference type="PROSITE" id="PS50122">
    <property type="entry name" value="CHEB"/>
    <property type="match status" value="1"/>
</dbReference>
<evidence type="ECO:0000256" key="1">
    <source>
        <dbReference type="ARBA" id="ARBA00022801"/>
    </source>
</evidence>
<evidence type="ECO:0000313" key="6">
    <source>
        <dbReference type="EMBL" id="MCH5598844.1"/>
    </source>
</evidence>
<evidence type="ECO:0000259" key="5">
    <source>
        <dbReference type="PROSITE" id="PS50122"/>
    </source>
</evidence>
<dbReference type="SUPFAM" id="SSF52738">
    <property type="entry name" value="Methylesterase CheB, C-terminal domain"/>
    <property type="match status" value="1"/>
</dbReference>
<dbReference type="PIRSF" id="PIRSF036461">
    <property type="entry name" value="Chmtx_methlestr"/>
    <property type="match status" value="1"/>
</dbReference>
<dbReference type="EMBL" id="JAKWBL010000002">
    <property type="protein sequence ID" value="MCH5598844.1"/>
    <property type="molecule type" value="Genomic_DNA"/>
</dbReference>
<keyword evidence="1 4" id="KW-0378">Hydrolase</keyword>
<dbReference type="RefSeq" id="WP_240830513.1">
    <property type="nucleotide sequence ID" value="NZ_JAKWBL010000002.1"/>
</dbReference>
<reference evidence="6 7" key="1">
    <citation type="submission" date="2022-02" db="EMBL/GenBank/DDBJ databases">
        <authorList>
            <person name="Min J."/>
        </authorList>
    </citation>
    <scope>NUCLEOTIDE SEQUENCE [LARGE SCALE GENOMIC DNA]</scope>
    <source>
        <strain evidence="6 7">GR10-1</strain>
    </source>
</reference>
<feature type="active site" evidence="4">
    <location>
        <position position="39"/>
    </location>
</feature>
<dbReference type="InterPro" id="IPR035909">
    <property type="entry name" value="CheB_C"/>
</dbReference>